<evidence type="ECO:0000313" key="1">
    <source>
        <dbReference type="EMBL" id="AYD47604.1"/>
    </source>
</evidence>
<name>A0A386HQR6_9BACT</name>
<gene>
    <name evidence="1" type="ORF">D6B99_08290</name>
</gene>
<dbReference type="Proteomes" id="UP000266118">
    <property type="component" value="Chromosome"/>
</dbReference>
<dbReference type="AlphaFoldDB" id="A0A386HQR6"/>
<reference evidence="1 2" key="1">
    <citation type="submission" date="2018-09" db="EMBL/GenBank/DDBJ databases">
        <title>Arachidicoccus sp. nov., a bacterium isolated from soil.</title>
        <authorList>
            <person name="Weon H.-Y."/>
            <person name="Kwon S.-W."/>
            <person name="Lee S.A."/>
        </authorList>
    </citation>
    <scope>NUCLEOTIDE SEQUENCE [LARGE SCALE GENOMIC DNA]</scope>
    <source>
        <strain evidence="1 2">KIS59-12</strain>
    </source>
</reference>
<accession>A0A386HQR6</accession>
<dbReference type="KEGG" id="ark:D6B99_08290"/>
<dbReference type="EMBL" id="CP032489">
    <property type="protein sequence ID" value="AYD47604.1"/>
    <property type="molecule type" value="Genomic_DNA"/>
</dbReference>
<evidence type="ECO:0000313" key="2">
    <source>
        <dbReference type="Proteomes" id="UP000266118"/>
    </source>
</evidence>
<organism evidence="1 2">
    <name type="scientific">Arachidicoccus soli</name>
    <dbReference type="NCBI Taxonomy" id="2341117"/>
    <lineage>
        <taxon>Bacteria</taxon>
        <taxon>Pseudomonadati</taxon>
        <taxon>Bacteroidota</taxon>
        <taxon>Chitinophagia</taxon>
        <taxon>Chitinophagales</taxon>
        <taxon>Chitinophagaceae</taxon>
        <taxon>Arachidicoccus</taxon>
    </lineage>
</organism>
<dbReference type="OrthoDB" id="1407105at2"/>
<protein>
    <submittedName>
        <fullName evidence="1">Uncharacterized protein</fullName>
    </submittedName>
</protein>
<sequence length="83" mass="9310">MLVWQDLHSGELKKLETTHILLDGGKIYMPSTGTSNSRELRLHPQQIIGLQTYLNGGVRDKLKVENEKLLGINCTDLLGHLLC</sequence>
<proteinExistence type="predicted"/>
<keyword evidence="2" id="KW-1185">Reference proteome</keyword>